<accession>A0AC61R3W1</accession>
<organism evidence="1 2">
    <name type="scientific">Hominisplanchenecus murintestinalis</name>
    <dbReference type="NCBI Taxonomy" id="2941517"/>
    <lineage>
        <taxon>Bacteria</taxon>
        <taxon>Bacillati</taxon>
        <taxon>Bacillota</taxon>
        <taxon>Clostridia</taxon>
        <taxon>Lachnospirales</taxon>
        <taxon>Lachnospiraceae</taxon>
        <taxon>Hominisplanchenecus</taxon>
    </lineage>
</organism>
<evidence type="ECO:0000313" key="2">
    <source>
        <dbReference type="Proteomes" id="UP000307720"/>
    </source>
</evidence>
<reference evidence="1" key="1">
    <citation type="submission" date="2019-04" db="EMBL/GenBank/DDBJ databases">
        <title>Microbes associate with the intestines of laboratory mice.</title>
        <authorList>
            <person name="Navarre W."/>
            <person name="Wong E."/>
            <person name="Huang K."/>
            <person name="Tropini C."/>
            <person name="Ng K."/>
            <person name="Yu B."/>
        </authorList>
    </citation>
    <scope>NUCLEOTIDE SEQUENCE</scope>
    <source>
        <strain evidence="1">NM72_1-8</strain>
    </source>
</reference>
<sequence>MEERIRKWQEEIERITIRQKEMNQSYNEKIRELKRKIEEAREQIKMEQDQQIARMVRGAYGQITPEALEELKVLLEMAGQETGGQ</sequence>
<name>A0AC61R3W1_9FIRM</name>
<protein>
    <submittedName>
        <fullName evidence="1">Uncharacterized protein</fullName>
    </submittedName>
</protein>
<gene>
    <name evidence="1" type="ORF">E5357_01535</name>
</gene>
<dbReference type="Proteomes" id="UP000307720">
    <property type="component" value="Unassembled WGS sequence"/>
</dbReference>
<dbReference type="EMBL" id="SRZB01000001">
    <property type="protein sequence ID" value="TGY00874.1"/>
    <property type="molecule type" value="Genomic_DNA"/>
</dbReference>
<evidence type="ECO:0000313" key="1">
    <source>
        <dbReference type="EMBL" id="TGY00874.1"/>
    </source>
</evidence>
<proteinExistence type="predicted"/>
<comment type="caution">
    <text evidence="1">The sequence shown here is derived from an EMBL/GenBank/DDBJ whole genome shotgun (WGS) entry which is preliminary data.</text>
</comment>
<keyword evidence="2" id="KW-1185">Reference proteome</keyword>